<organism evidence="5 6">
    <name type="scientific">Ktedonobacter robiniae</name>
    <dbReference type="NCBI Taxonomy" id="2778365"/>
    <lineage>
        <taxon>Bacteria</taxon>
        <taxon>Bacillati</taxon>
        <taxon>Chloroflexota</taxon>
        <taxon>Ktedonobacteria</taxon>
        <taxon>Ktedonobacterales</taxon>
        <taxon>Ktedonobacteraceae</taxon>
        <taxon>Ktedonobacter</taxon>
    </lineage>
</organism>
<comment type="pathway">
    <text evidence="3">Quinol/quinone metabolism; 1,4-dihydroxy-2-naphthoate biosynthesis; 1,4-dihydroxy-2-naphthoate from chorismate: step 3/7.</text>
</comment>
<keyword evidence="1 3" id="KW-0474">Menaquinone biosynthesis</keyword>
<evidence type="ECO:0000256" key="3">
    <source>
        <dbReference type="HAMAP-Rule" id="MF_01660"/>
    </source>
</evidence>
<dbReference type="HAMAP" id="MF_01660">
    <property type="entry name" value="MenH"/>
    <property type="match status" value="1"/>
</dbReference>
<dbReference type="PANTHER" id="PTHR42916:SF1">
    <property type="entry name" value="PROTEIN PHYLLO, CHLOROPLASTIC"/>
    <property type="match status" value="1"/>
</dbReference>
<dbReference type="EMBL" id="BNJG01000001">
    <property type="protein sequence ID" value="GHO52486.1"/>
    <property type="molecule type" value="Genomic_DNA"/>
</dbReference>
<dbReference type="NCBIfam" id="TIGR03695">
    <property type="entry name" value="menH_SHCHC"/>
    <property type="match status" value="1"/>
</dbReference>
<dbReference type="InterPro" id="IPR029058">
    <property type="entry name" value="AB_hydrolase_fold"/>
</dbReference>
<protein>
    <recommendedName>
        <fullName evidence="3">Putative 2-succinyl-6-hydroxy-2,4-cyclohexadiene-1-carboxylate synthase</fullName>
        <shortName evidence="3">SHCHC synthase</shortName>
        <ecNumber evidence="3">4.2.99.20</ecNumber>
    </recommendedName>
</protein>
<keyword evidence="2 3" id="KW-0456">Lyase</keyword>
<comment type="catalytic activity">
    <reaction evidence="3">
        <text>5-enolpyruvoyl-6-hydroxy-2-succinyl-cyclohex-3-ene-1-carboxylate = (1R,6R)-6-hydroxy-2-succinyl-cyclohexa-2,4-diene-1-carboxylate + pyruvate</text>
        <dbReference type="Rhea" id="RHEA:25597"/>
        <dbReference type="ChEBI" id="CHEBI:15361"/>
        <dbReference type="ChEBI" id="CHEBI:58689"/>
        <dbReference type="ChEBI" id="CHEBI:58818"/>
        <dbReference type="EC" id="4.2.99.20"/>
    </reaction>
</comment>
<gene>
    <name evidence="3 5" type="primary">menH</name>
    <name evidence="5" type="ORF">KSB_09610</name>
</gene>
<evidence type="ECO:0000313" key="6">
    <source>
        <dbReference type="Proteomes" id="UP000654345"/>
    </source>
</evidence>
<comment type="caution">
    <text evidence="5">The sequence shown here is derived from an EMBL/GenBank/DDBJ whole genome shotgun (WGS) entry which is preliminary data.</text>
</comment>
<dbReference type="InterPro" id="IPR000073">
    <property type="entry name" value="AB_hydrolase_1"/>
</dbReference>
<dbReference type="PANTHER" id="PTHR42916">
    <property type="entry name" value="2-SUCCINYL-5-ENOLPYRUVYL-6-HYDROXY-3-CYCLOHEXENE-1-CARBOXYLATE SYNTHASE"/>
    <property type="match status" value="1"/>
</dbReference>
<name>A0ABQ3UIF2_9CHLR</name>
<reference evidence="5 6" key="1">
    <citation type="journal article" date="2021" name="Int. J. Syst. Evol. Microbiol.">
        <title>Reticulibacter mediterranei gen. nov., sp. nov., within the new family Reticulibacteraceae fam. nov., and Ktedonospora formicarum gen. nov., sp. nov., Ktedonobacter robiniae sp. nov., Dictyobacter formicarum sp. nov. and Dictyobacter arantiisoli sp. nov., belonging to the class Ktedonobacteria.</title>
        <authorList>
            <person name="Yabe S."/>
            <person name="Zheng Y."/>
            <person name="Wang C.M."/>
            <person name="Sakai Y."/>
            <person name="Abe K."/>
            <person name="Yokota A."/>
            <person name="Donadio S."/>
            <person name="Cavaletti L."/>
            <person name="Monciardini P."/>
        </authorList>
    </citation>
    <scope>NUCLEOTIDE SEQUENCE [LARGE SCALE GENOMIC DNA]</scope>
    <source>
        <strain evidence="5 6">SOSP1-30</strain>
    </source>
</reference>
<dbReference type="RefSeq" id="WP_201369393.1">
    <property type="nucleotide sequence ID" value="NZ_BNJG01000001.1"/>
</dbReference>
<evidence type="ECO:0000313" key="5">
    <source>
        <dbReference type="EMBL" id="GHO52486.1"/>
    </source>
</evidence>
<comment type="pathway">
    <text evidence="3">Quinol/quinone metabolism; menaquinone biosynthesis.</text>
</comment>
<keyword evidence="6" id="KW-1185">Reference proteome</keyword>
<dbReference type="PRINTS" id="PR00412">
    <property type="entry name" value="EPOXHYDRLASE"/>
</dbReference>
<comment type="subunit">
    <text evidence="3">Monomer.</text>
</comment>
<comment type="similarity">
    <text evidence="3">Belongs to the AB hydrolase superfamily. MenH family.</text>
</comment>
<evidence type="ECO:0000259" key="4">
    <source>
        <dbReference type="Pfam" id="PF00561"/>
    </source>
</evidence>
<dbReference type="InterPro" id="IPR022485">
    <property type="entry name" value="SHCHC_synthase_MenH"/>
</dbReference>
<dbReference type="Pfam" id="PF00561">
    <property type="entry name" value="Abhydrolase_1"/>
    <property type="match status" value="1"/>
</dbReference>
<dbReference type="Gene3D" id="3.40.50.1820">
    <property type="entry name" value="alpha/beta hydrolase"/>
    <property type="match status" value="1"/>
</dbReference>
<dbReference type="InterPro" id="IPR000639">
    <property type="entry name" value="Epox_hydrolase-like"/>
</dbReference>
<comment type="function">
    <text evidence="3">Catalyzes a proton abstraction reaction that results in 2,5-elimination of pyruvate from 2-succinyl-5-enolpyruvyl-6-hydroxy-3-cyclohexene-1-carboxylate (SEPHCHC) and the formation of 2-succinyl-6-hydroxy-2,4-cyclohexadiene-1-carboxylate (SHCHC).</text>
</comment>
<dbReference type="EC" id="4.2.99.20" evidence="3"/>
<proteinExistence type="inferred from homology"/>
<feature type="domain" description="AB hydrolase-1" evidence="4">
    <location>
        <begin position="31"/>
        <end position="268"/>
    </location>
</feature>
<evidence type="ECO:0000256" key="2">
    <source>
        <dbReference type="ARBA" id="ARBA00023239"/>
    </source>
</evidence>
<dbReference type="SUPFAM" id="SSF53474">
    <property type="entry name" value="alpha/beta-Hydrolases"/>
    <property type="match status" value="1"/>
</dbReference>
<sequence length="284" mass="31172">MGSTLRIMSLRQLVVNGVHMGAVIYGKPQHPPLVLLHGFTGSALSWSPLFASLSSYNVKLIALDMLGHGQSDAPSDPARYAMEHCQEDILEALRQLDVQPGTAILLGYSMGGRIALYNAFSGFFRALILESASPGMADSEARLQRRTSDEALAKRIEREGIPAFVDYWEKQPLFESQQRLPEEEREAIHQQRLDNQATGLANSLRGVGTGSQPALHARLGELDLPTLLLTGELDSKFCAIAQQMQQKLPRASWHIIPGAGHAPHLEQPERFVAQVGNFCTQVLS</sequence>
<dbReference type="Proteomes" id="UP000654345">
    <property type="component" value="Unassembled WGS sequence"/>
</dbReference>
<evidence type="ECO:0000256" key="1">
    <source>
        <dbReference type="ARBA" id="ARBA00022428"/>
    </source>
</evidence>
<accession>A0ABQ3UIF2</accession>